<dbReference type="EMBL" id="JAAAIP010000762">
    <property type="protein sequence ID" value="KAG0312929.1"/>
    <property type="molecule type" value="Genomic_DNA"/>
</dbReference>
<sequence length="65" mass="7309">TFRNLEIANMASVQLEKIVSRQNIDLLSRQRGSIAKLVGWVDFQAGNEKEATTKRELISDLPHGD</sequence>
<organism evidence="1 2">
    <name type="scientific">Dissophora globulifera</name>
    <dbReference type="NCBI Taxonomy" id="979702"/>
    <lineage>
        <taxon>Eukaryota</taxon>
        <taxon>Fungi</taxon>
        <taxon>Fungi incertae sedis</taxon>
        <taxon>Mucoromycota</taxon>
        <taxon>Mortierellomycotina</taxon>
        <taxon>Mortierellomycetes</taxon>
        <taxon>Mortierellales</taxon>
        <taxon>Mortierellaceae</taxon>
        <taxon>Dissophora</taxon>
    </lineage>
</organism>
<gene>
    <name evidence="1" type="ORF">BGZ99_009200</name>
</gene>
<dbReference type="Proteomes" id="UP000738325">
    <property type="component" value="Unassembled WGS sequence"/>
</dbReference>
<evidence type="ECO:0000313" key="1">
    <source>
        <dbReference type="EMBL" id="KAG0312929.1"/>
    </source>
</evidence>
<protein>
    <submittedName>
        <fullName evidence="1">Uncharacterized protein</fullName>
    </submittedName>
</protein>
<name>A0A9P6R7I0_9FUNG</name>
<proteinExistence type="predicted"/>
<evidence type="ECO:0000313" key="2">
    <source>
        <dbReference type="Proteomes" id="UP000738325"/>
    </source>
</evidence>
<accession>A0A9P6R7I0</accession>
<keyword evidence="2" id="KW-1185">Reference proteome</keyword>
<dbReference type="AlphaFoldDB" id="A0A9P6R7I0"/>
<comment type="caution">
    <text evidence="1">The sequence shown here is derived from an EMBL/GenBank/DDBJ whole genome shotgun (WGS) entry which is preliminary data.</text>
</comment>
<reference evidence="1" key="1">
    <citation type="journal article" date="2020" name="Fungal Divers.">
        <title>Resolving the Mortierellaceae phylogeny through synthesis of multi-gene phylogenetics and phylogenomics.</title>
        <authorList>
            <person name="Vandepol N."/>
            <person name="Liber J."/>
            <person name="Desiro A."/>
            <person name="Na H."/>
            <person name="Kennedy M."/>
            <person name="Barry K."/>
            <person name="Grigoriev I.V."/>
            <person name="Miller A.N."/>
            <person name="O'Donnell K."/>
            <person name="Stajich J.E."/>
            <person name="Bonito G."/>
        </authorList>
    </citation>
    <scope>NUCLEOTIDE SEQUENCE</scope>
    <source>
        <strain evidence="1">REB-010B</strain>
    </source>
</reference>
<feature type="non-terminal residue" evidence="1">
    <location>
        <position position="1"/>
    </location>
</feature>